<evidence type="ECO:0000256" key="2">
    <source>
        <dbReference type="ARBA" id="ARBA00022692"/>
    </source>
</evidence>
<evidence type="ECO:0000256" key="3">
    <source>
        <dbReference type="ARBA" id="ARBA00022989"/>
    </source>
</evidence>
<feature type="transmembrane region" description="Helical" evidence="5">
    <location>
        <begin position="47"/>
        <end position="67"/>
    </location>
</feature>
<evidence type="ECO:0000256" key="5">
    <source>
        <dbReference type="SAM" id="Phobius"/>
    </source>
</evidence>
<dbReference type="Pfam" id="PF04193">
    <property type="entry name" value="PQ-loop"/>
    <property type="match status" value="1"/>
</dbReference>
<dbReference type="EMBL" id="PHNF01000001">
    <property type="protein sequence ID" value="PPE06821.1"/>
    <property type="molecule type" value="Genomic_DNA"/>
</dbReference>
<feature type="transmembrane region" description="Helical" evidence="5">
    <location>
        <begin position="73"/>
        <end position="97"/>
    </location>
</feature>
<dbReference type="RefSeq" id="WP_104207978.1">
    <property type="nucleotide sequence ID" value="NZ_PHNF01000001.1"/>
</dbReference>
<dbReference type="InterPro" id="IPR006603">
    <property type="entry name" value="PQ-loop_rpt"/>
</dbReference>
<keyword evidence="7" id="KW-1185">Reference proteome</keyword>
<evidence type="ECO:0000256" key="4">
    <source>
        <dbReference type="ARBA" id="ARBA00023136"/>
    </source>
</evidence>
<organism evidence="6 7">
    <name type="scientific">Mesoplasma corruscae</name>
    <dbReference type="NCBI Taxonomy" id="216874"/>
    <lineage>
        <taxon>Bacteria</taxon>
        <taxon>Bacillati</taxon>
        <taxon>Mycoplasmatota</taxon>
        <taxon>Mollicutes</taxon>
        <taxon>Entomoplasmatales</taxon>
        <taxon>Entomoplasmataceae</taxon>
        <taxon>Mesoplasma</taxon>
    </lineage>
</organism>
<evidence type="ECO:0000313" key="7">
    <source>
        <dbReference type="Proteomes" id="UP000239785"/>
    </source>
</evidence>
<evidence type="ECO:0000313" key="6">
    <source>
        <dbReference type="EMBL" id="PPE06821.1"/>
    </source>
</evidence>
<comment type="subcellular location">
    <subcellularLocation>
        <location evidence="1">Membrane</location>
        <topology evidence="1">Multi-pass membrane protein</topology>
    </subcellularLocation>
</comment>
<dbReference type="OrthoDB" id="122062at2"/>
<dbReference type="Gene3D" id="1.20.1280.290">
    <property type="match status" value="1"/>
</dbReference>
<evidence type="ECO:0000256" key="1">
    <source>
        <dbReference type="ARBA" id="ARBA00004141"/>
    </source>
</evidence>
<dbReference type="GO" id="GO:0016020">
    <property type="term" value="C:membrane"/>
    <property type="evidence" value="ECO:0007669"/>
    <property type="project" value="UniProtKB-SubCell"/>
</dbReference>
<feature type="transmembrane region" description="Helical" evidence="5">
    <location>
        <begin position="15"/>
        <end position="35"/>
    </location>
</feature>
<keyword evidence="3 5" id="KW-1133">Transmembrane helix</keyword>
<reference evidence="6 7" key="1">
    <citation type="submission" date="2017-11" db="EMBL/GenBank/DDBJ databases">
        <title>Genome sequence of Mesoplasma corruscae ELCA-2 (ATCC 49579).</title>
        <authorList>
            <person name="Lo W.-S."/>
            <person name="Kuo C.-H."/>
        </authorList>
    </citation>
    <scope>NUCLEOTIDE SEQUENCE [LARGE SCALE GENOMIC DNA]</scope>
    <source>
        <strain evidence="6 7">ELCA-2</strain>
    </source>
</reference>
<proteinExistence type="predicted"/>
<comment type="caution">
    <text evidence="6">The sequence shown here is derived from an EMBL/GenBank/DDBJ whole genome shotgun (WGS) entry which is preliminary data.</text>
</comment>
<keyword evidence="2 5" id="KW-0812">Transmembrane</keyword>
<accession>A0A2S5RHM7</accession>
<gene>
    <name evidence="6" type="ORF">MCORR_v1c04520</name>
</gene>
<dbReference type="Proteomes" id="UP000239785">
    <property type="component" value="Unassembled WGS sequence"/>
</dbReference>
<dbReference type="AlphaFoldDB" id="A0A2S5RHM7"/>
<protein>
    <recommendedName>
        <fullName evidence="8">MtN3 and saliva related transmembrane protein</fullName>
    </recommendedName>
</protein>
<name>A0A2S5RHM7_9MOLU</name>
<keyword evidence="4 5" id="KW-0472">Membrane</keyword>
<evidence type="ECO:0008006" key="8">
    <source>
        <dbReference type="Google" id="ProtNLM"/>
    </source>
</evidence>
<sequence length="118" mass="12954">MIFLTENIDNIKATAAIFGYIGSVLASVFLIPQVYKVIKTKSIKDVSMVMTLIILFGTLIWLTYGILSGISSGWLLALPVIISNAAQLICSLILIILKLIYMGYMGKINLVKNNKGEK</sequence>